<sequence length="279" mass="30838">MAKKDNNIRTAFFLNLAFTVLEVTGGLISGSIAILADSLHDFADSLSLGAGWYFEKKSRKGSTDNYSYGYARFSLLGAMINAVTLLLGSIYIVYASVERIINPQNPDAYWMLGISFLGIALNGIGVWKLKSGKSMNKQVMMIHLLEDALGWVAVLVGSIVMLLFDVPILDPILAIVINLTVLVFAMHKLVQALKILLQKVPKNINLPELRQKILCLDKVKEVEHLHIWSLTEEKAVVTAHVIVSDIRLLSDSSAIKEKIHAILSDIDTEHINIDLKSSD</sequence>
<dbReference type="Pfam" id="PF01545">
    <property type="entry name" value="Cation_efflux"/>
    <property type="match status" value="1"/>
</dbReference>
<protein>
    <submittedName>
        <fullName evidence="12">Cobalt-zinc-cadmium efflux system protein</fullName>
    </submittedName>
</protein>
<organism evidence="12 13">
    <name type="scientific">Algoriphagus locisalis</name>
    <dbReference type="NCBI Taxonomy" id="305507"/>
    <lineage>
        <taxon>Bacteria</taxon>
        <taxon>Pseudomonadati</taxon>
        <taxon>Bacteroidota</taxon>
        <taxon>Cytophagia</taxon>
        <taxon>Cytophagales</taxon>
        <taxon>Cyclobacteriaceae</taxon>
        <taxon>Algoriphagus</taxon>
    </lineage>
</organism>
<evidence type="ECO:0000256" key="3">
    <source>
        <dbReference type="ARBA" id="ARBA00022448"/>
    </source>
</evidence>
<comment type="subcellular location">
    <subcellularLocation>
        <location evidence="1">Membrane</location>
        <topology evidence="1">Multi-pass membrane protein</topology>
    </subcellularLocation>
</comment>
<dbReference type="Gene3D" id="1.20.1510.10">
    <property type="entry name" value="Cation efflux protein transmembrane domain"/>
    <property type="match status" value="1"/>
</dbReference>
<comment type="similarity">
    <text evidence="2">Belongs to the cation diffusion facilitator (CDF) transporter (TC 2.A.4) family. SLC30A subfamily.</text>
</comment>
<evidence type="ECO:0000256" key="7">
    <source>
        <dbReference type="ARBA" id="ARBA00023065"/>
    </source>
</evidence>
<dbReference type="AlphaFoldDB" id="A0A1I7A7Q0"/>
<dbReference type="Pfam" id="PF16916">
    <property type="entry name" value="ZT_dimer"/>
    <property type="match status" value="1"/>
</dbReference>
<feature type="transmembrane region" description="Helical" evidence="9">
    <location>
        <begin position="12"/>
        <end position="32"/>
    </location>
</feature>
<dbReference type="GO" id="GO:0005385">
    <property type="term" value="F:zinc ion transmembrane transporter activity"/>
    <property type="evidence" value="ECO:0007669"/>
    <property type="project" value="TreeGrafter"/>
</dbReference>
<evidence type="ECO:0000259" key="10">
    <source>
        <dbReference type="Pfam" id="PF01545"/>
    </source>
</evidence>
<keyword evidence="5" id="KW-0862">Zinc</keyword>
<dbReference type="STRING" id="305507.SAMN04489724_1737"/>
<keyword evidence="3" id="KW-0813">Transport</keyword>
<keyword evidence="8 9" id="KW-0472">Membrane</keyword>
<dbReference type="InterPro" id="IPR027470">
    <property type="entry name" value="Cation_efflux_CTD"/>
</dbReference>
<dbReference type="EMBL" id="FPBF01000002">
    <property type="protein sequence ID" value="SFT70962.1"/>
    <property type="molecule type" value="Genomic_DNA"/>
</dbReference>
<evidence type="ECO:0000256" key="1">
    <source>
        <dbReference type="ARBA" id="ARBA00004141"/>
    </source>
</evidence>
<accession>A0A1I7A7Q0</accession>
<dbReference type="InterPro" id="IPR002524">
    <property type="entry name" value="Cation_efflux"/>
</dbReference>
<feature type="transmembrane region" description="Helical" evidence="9">
    <location>
        <begin position="108"/>
        <end position="127"/>
    </location>
</feature>
<evidence type="ECO:0000256" key="6">
    <source>
        <dbReference type="ARBA" id="ARBA00022989"/>
    </source>
</evidence>
<keyword evidence="7" id="KW-0406">Ion transport</keyword>
<evidence type="ECO:0000256" key="9">
    <source>
        <dbReference type="SAM" id="Phobius"/>
    </source>
</evidence>
<feature type="transmembrane region" description="Helical" evidence="9">
    <location>
        <begin position="148"/>
        <end position="166"/>
    </location>
</feature>
<dbReference type="InterPro" id="IPR050681">
    <property type="entry name" value="CDF/SLC30A"/>
</dbReference>
<dbReference type="SUPFAM" id="SSF161111">
    <property type="entry name" value="Cation efflux protein transmembrane domain-like"/>
    <property type="match status" value="1"/>
</dbReference>
<keyword evidence="5" id="KW-0864">Zinc transport</keyword>
<dbReference type="PANTHER" id="PTHR11562">
    <property type="entry name" value="CATION EFFLUX PROTEIN/ ZINC TRANSPORTER"/>
    <property type="match status" value="1"/>
</dbReference>
<keyword evidence="6 9" id="KW-1133">Transmembrane helix</keyword>
<evidence type="ECO:0000256" key="5">
    <source>
        <dbReference type="ARBA" id="ARBA00022906"/>
    </source>
</evidence>
<evidence type="ECO:0000256" key="8">
    <source>
        <dbReference type="ARBA" id="ARBA00023136"/>
    </source>
</evidence>
<name>A0A1I7A7Q0_9BACT</name>
<evidence type="ECO:0000313" key="13">
    <source>
        <dbReference type="Proteomes" id="UP000199673"/>
    </source>
</evidence>
<evidence type="ECO:0000256" key="2">
    <source>
        <dbReference type="ARBA" id="ARBA00008873"/>
    </source>
</evidence>
<feature type="transmembrane region" description="Helical" evidence="9">
    <location>
        <begin position="75"/>
        <end position="96"/>
    </location>
</feature>
<dbReference type="NCBIfam" id="TIGR01297">
    <property type="entry name" value="CDF"/>
    <property type="match status" value="1"/>
</dbReference>
<keyword evidence="13" id="KW-1185">Reference proteome</keyword>
<dbReference type="RefSeq" id="WP_091692274.1">
    <property type="nucleotide sequence ID" value="NZ_FPBF01000002.1"/>
</dbReference>
<reference evidence="13" key="1">
    <citation type="submission" date="2016-10" db="EMBL/GenBank/DDBJ databases">
        <authorList>
            <person name="Varghese N."/>
            <person name="Submissions S."/>
        </authorList>
    </citation>
    <scope>NUCLEOTIDE SEQUENCE [LARGE SCALE GENOMIC DNA]</scope>
    <source>
        <strain evidence="13">DSM 23445</strain>
    </source>
</reference>
<dbReference type="OrthoDB" id="9809646at2"/>
<feature type="transmembrane region" description="Helical" evidence="9">
    <location>
        <begin position="172"/>
        <end position="190"/>
    </location>
</feature>
<dbReference type="Proteomes" id="UP000199673">
    <property type="component" value="Unassembled WGS sequence"/>
</dbReference>
<keyword evidence="4 9" id="KW-0812">Transmembrane</keyword>
<dbReference type="GO" id="GO:0005886">
    <property type="term" value="C:plasma membrane"/>
    <property type="evidence" value="ECO:0007669"/>
    <property type="project" value="TreeGrafter"/>
</dbReference>
<dbReference type="InterPro" id="IPR058533">
    <property type="entry name" value="Cation_efflux_TM"/>
</dbReference>
<feature type="domain" description="Cation efflux protein transmembrane" evidence="10">
    <location>
        <begin position="10"/>
        <end position="197"/>
    </location>
</feature>
<evidence type="ECO:0000313" key="12">
    <source>
        <dbReference type="EMBL" id="SFT70962.1"/>
    </source>
</evidence>
<feature type="domain" description="Cation efflux protein cytoplasmic" evidence="11">
    <location>
        <begin position="201"/>
        <end position="265"/>
    </location>
</feature>
<gene>
    <name evidence="12" type="ORF">SAMN04489724_1737</name>
</gene>
<dbReference type="InterPro" id="IPR027469">
    <property type="entry name" value="Cation_efflux_TMD_sf"/>
</dbReference>
<proteinExistence type="inferred from homology"/>
<evidence type="ECO:0000256" key="4">
    <source>
        <dbReference type="ARBA" id="ARBA00022692"/>
    </source>
</evidence>
<evidence type="ECO:0000259" key="11">
    <source>
        <dbReference type="Pfam" id="PF16916"/>
    </source>
</evidence>
<dbReference type="PANTHER" id="PTHR11562:SF17">
    <property type="entry name" value="RE54080P-RELATED"/>
    <property type="match status" value="1"/>
</dbReference>